<gene>
    <name evidence="2" type="ORF">PBY51_011469</name>
</gene>
<proteinExistence type="predicted"/>
<dbReference type="AlphaFoldDB" id="A0AAN8ANX9"/>
<evidence type="ECO:0000256" key="1">
    <source>
        <dbReference type="SAM" id="MobiDB-lite"/>
    </source>
</evidence>
<reference evidence="2 3" key="2">
    <citation type="journal article" date="2023" name="Mol. Biol. Evol.">
        <title>Genomics of Secondarily Temperate Adaptation in the Only Non-Antarctic Icefish.</title>
        <authorList>
            <person name="Rivera-Colon A.G."/>
            <person name="Rayamajhi N."/>
            <person name="Minhas B.F."/>
            <person name="Madrigal G."/>
            <person name="Bilyk K.T."/>
            <person name="Yoon V."/>
            <person name="Hune M."/>
            <person name="Gregory S."/>
            <person name="Cheng C.H.C."/>
            <person name="Catchen J.M."/>
        </authorList>
    </citation>
    <scope>NUCLEOTIDE SEQUENCE [LARGE SCALE GENOMIC DNA]</scope>
    <source>
        <strain evidence="2">JMC-PN-2008</strain>
    </source>
</reference>
<feature type="compositionally biased region" description="Basic and acidic residues" evidence="1">
    <location>
        <begin position="47"/>
        <end position="64"/>
    </location>
</feature>
<keyword evidence="3" id="KW-1185">Reference proteome</keyword>
<accession>A0AAN8ANX9</accession>
<protein>
    <submittedName>
        <fullName evidence="2">Uncharacterized protein</fullName>
    </submittedName>
</protein>
<name>A0AAN8ANX9_ELEMC</name>
<evidence type="ECO:0000313" key="2">
    <source>
        <dbReference type="EMBL" id="KAK5866938.1"/>
    </source>
</evidence>
<dbReference type="Proteomes" id="UP001346869">
    <property type="component" value="Unassembled WGS sequence"/>
</dbReference>
<organism evidence="2 3">
    <name type="scientific">Eleginops maclovinus</name>
    <name type="common">Patagonian blennie</name>
    <name type="synonym">Eleginus maclovinus</name>
    <dbReference type="NCBI Taxonomy" id="56733"/>
    <lineage>
        <taxon>Eukaryota</taxon>
        <taxon>Metazoa</taxon>
        <taxon>Chordata</taxon>
        <taxon>Craniata</taxon>
        <taxon>Vertebrata</taxon>
        <taxon>Euteleostomi</taxon>
        <taxon>Actinopterygii</taxon>
        <taxon>Neopterygii</taxon>
        <taxon>Teleostei</taxon>
        <taxon>Neoteleostei</taxon>
        <taxon>Acanthomorphata</taxon>
        <taxon>Eupercaria</taxon>
        <taxon>Perciformes</taxon>
        <taxon>Notothenioidei</taxon>
        <taxon>Eleginopidae</taxon>
        <taxon>Eleginops</taxon>
    </lineage>
</organism>
<reference evidence="2 3" key="1">
    <citation type="journal article" date="2023" name="Genes (Basel)">
        <title>Chromosome-Level Genome Assembly and Circadian Gene Repertoire of the Patagonia Blennie Eleginops maclovinus-The Closest Ancestral Proxy of Antarctic Cryonotothenioids.</title>
        <authorList>
            <person name="Cheng C.C."/>
            <person name="Rivera-Colon A.G."/>
            <person name="Minhas B.F."/>
            <person name="Wilson L."/>
            <person name="Rayamajhi N."/>
            <person name="Vargas-Chacoff L."/>
            <person name="Catchen J.M."/>
        </authorList>
    </citation>
    <scope>NUCLEOTIDE SEQUENCE [LARGE SCALE GENOMIC DNA]</scope>
    <source>
        <strain evidence="2">JMC-PN-2008</strain>
    </source>
</reference>
<comment type="caution">
    <text evidence="2">The sequence shown here is derived from an EMBL/GenBank/DDBJ whole genome shotgun (WGS) entry which is preliminary data.</text>
</comment>
<feature type="region of interest" description="Disordered" evidence="1">
    <location>
        <begin position="45"/>
        <end position="69"/>
    </location>
</feature>
<sequence length="87" mass="9507">MLRCLTDSGMWAVSPPKKPFKASHVQNLSIPTPAGFGGGCPSWAPRQETKLEGSKGRTETDALQKKTRSCNYEPSWEHLTFPSLTGS</sequence>
<evidence type="ECO:0000313" key="3">
    <source>
        <dbReference type="Proteomes" id="UP001346869"/>
    </source>
</evidence>
<dbReference type="EMBL" id="JAUZQC010000008">
    <property type="protein sequence ID" value="KAK5866938.1"/>
    <property type="molecule type" value="Genomic_DNA"/>
</dbReference>